<evidence type="ECO:0000313" key="1">
    <source>
        <dbReference type="EMBL" id="KAI5317346.1"/>
    </source>
</evidence>
<sequence length="157" mass="17642">MSNLRRFFHGPTLEFVLNDDDLQKHVSEGTLTVSRSNDILTLALGTPEHGGRVRGVEAGVSLTQLFNFPRQQRVKFADKLKESVMEAVRAEREILWKQINQLIPNFDPNLLNKTAITPSPKNPMSDKASCSNVIPFPLEEVNPTNDADATKKGKMKW</sequence>
<gene>
    <name evidence="1" type="ORF">L3X38_037053</name>
</gene>
<comment type="caution">
    <text evidence="1">The sequence shown here is derived from an EMBL/GenBank/DDBJ whole genome shotgun (WGS) entry which is preliminary data.</text>
</comment>
<dbReference type="EMBL" id="JAJFAZ020000007">
    <property type="protein sequence ID" value="KAI5317346.1"/>
    <property type="molecule type" value="Genomic_DNA"/>
</dbReference>
<keyword evidence="2" id="KW-1185">Reference proteome</keyword>
<dbReference type="PANTHER" id="PTHR33018">
    <property type="entry name" value="OS10G0338966 PROTEIN-RELATED"/>
    <property type="match status" value="1"/>
</dbReference>
<dbReference type="PANTHER" id="PTHR33018:SF31">
    <property type="entry name" value="TRANSPOSASE, PTTA_EN_SPM, PLANT"/>
    <property type="match status" value="1"/>
</dbReference>
<protein>
    <submittedName>
        <fullName evidence="1">Uncharacterized protein</fullName>
    </submittedName>
</protein>
<proteinExistence type="predicted"/>
<organism evidence="1 2">
    <name type="scientific">Prunus dulcis</name>
    <name type="common">Almond</name>
    <name type="synonym">Amygdalus dulcis</name>
    <dbReference type="NCBI Taxonomy" id="3755"/>
    <lineage>
        <taxon>Eukaryota</taxon>
        <taxon>Viridiplantae</taxon>
        <taxon>Streptophyta</taxon>
        <taxon>Embryophyta</taxon>
        <taxon>Tracheophyta</taxon>
        <taxon>Spermatophyta</taxon>
        <taxon>Magnoliopsida</taxon>
        <taxon>eudicotyledons</taxon>
        <taxon>Gunneridae</taxon>
        <taxon>Pentapetalae</taxon>
        <taxon>rosids</taxon>
        <taxon>fabids</taxon>
        <taxon>Rosales</taxon>
        <taxon>Rosaceae</taxon>
        <taxon>Amygdaloideae</taxon>
        <taxon>Amygdaleae</taxon>
        <taxon>Prunus</taxon>
    </lineage>
</organism>
<dbReference type="Proteomes" id="UP001054821">
    <property type="component" value="Chromosome 7"/>
</dbReference>
<evidence type="ECO:0000313" key="2">
    <source>
        <dbReference type="Proteomes" id="UP001054821"/>
    </source>
</evidence>
<dbReference type="AlphaFoldDB" id="A0AAD4YQ17"/>
<name>A0AAD4YQ17_PRUDU</name>
<reference evidence="1 2" key="1">
    <citation type="journal article" date="2022" name="G3 (Bethesda)">
        <title>Whole-genome sequence and methylome profiling of the almond [Prunus dulcis (Mill.) D.A. Webb] cultivar 'Nonpareil'.</title>
        <authorList>
            <person name="D'Amico-Willman K.M."/>
            <person name="Ouma W.Z."/>
            <person name="Meulia T."/>
            <person name="Sideli G.M."/>
            <person name="Gradziel T.M."/>
            <person name="Fresnedo-Ramirez J."/>
        </authorList>
    </citation>
    <scope>NUCLEOTIDE SEQUENCE [LARGE SCALE GENOMIC DNA]</scope>
    <source>
        <strain evidence="1">Clone GOH B32 T37-40</strain>
    </source>
</reference>
<accession>A0AAD4YQ17</accession>